<sequence length="11" mass="1268">MDLCHIISSYS</sequence>
<protein>
    <submittedName>
        <fullName evidence="1">Uncharacterized protein</fullName>
    </submittedName>
</protein>
<reference evidence="1" key="2">
    <citation type="journal article" date="2015" name="Fish Shellfish Immunol.">
        <title>Early steps in the European eel (Anguilla anguilla)-Vibrio vulnificus interaction in the gills: Role of the RtxA13 toxin.</title>
        <authorList>
            <person name="Callol A."/>
            <person name="Pajuelo D."/>
            <person name="Ebbesson L."/>
            <person name="Teles M."/>
            <person name="MacKenzie S."/>
            <person name="Amaro C."/>
        </authorList>
    </citation>
    <scope>NUCLEOTIDE SEQUENCE</scope>
</reference>
<reference evidence="1" key="1">
    <citation type="submission" date="2014-11" db="EMBL/GenBank/DDBJ databases">
        <authorList>
            <person name="Amaro Gonzalez C."/>
        </authorList>
    </citation>
    <scope>NUCLEOTIDE SEQUENCE</scope>
</reference>
<evidence type="ECO:0000313" key="1">
    <source>
        <dbReference type="EMBL" id="JAH06489.1"/>
    </source>
</evidence>
<name>A0A0E9PPQ0_ANGAN</name>
<organism evidence="1">
    <name type="scientific">Anguilla anguilla</name>
    <name type="common">European freshwater eel</name>
    <name type="synonym">Muraena anguilla</name>
    <dbReference type="NCBI Taxonomy" id="7936"/>
    <lineage>
        <taxon>Eukaryota</taxon>
        <taxon>Metazoa</taxon>
        <taxon>Chordata</taxon>
        <taxon>Craniata</taxon>
        <taxon>Vertebrata</taxon>
        <taxon>Euteleostomi</taxon>
        <taxon>Actinopterygii</taxon>
        <taxon>Neopterygii</taxon>
        <taxon>Teleostei</taxon>
        <taxon>Anguilliformes</taxon>
        <taxon>Anguillidae</taxon>
        <taxon>Anguilla</taxon>
    </lineage>
</organism>
<proteinExistence type="predicted"/>
<dbReference type="EMBL" id="GBXM01102088">
    <property type="protein sequence ID" value="JAH06489.1"/>
    <property type="molecule type" value="Transcribed_RNA"/>
</dbReference>
<accession>A0A0E9PPQ0</accession>